<feature type="domain" description="DUF4132" evidence="1">
    <location>
        <begin position="4"/>
        <end position="147"/>
    </location>
</feature>
<dbReference type="InterPro" id="IPR025406">
    <property type="entry name" value="DUF4132"/>
</dbReference>
<sequence length="233" mass="26543">MNEDVRRLEIAMIERRTWSDREHRSVCRTDSRLCDPSRRLVWLGYDEESTPRVSFRLDAGGAPVDSAGRRIGLDVARVAVAHPLHLAHELPRWAARFAEERVRQPFPQLAREVHRLTERERRSTALERFAHRMVPAHALSRLLRSGWRLGRPVDGVHDHLYRPVGGDLWVLLHLDDGLDADDPWTGSERVVEAVELSGKPAAPWWSRCGDTAFGVLDPVTASEVVRELTHALD</sequence>
<organism evidence="2 3">
    <name type="scientific">Nocardia farcinica</name>
    <dbReference type="NCBI Taxonomy" id="37329"/>
    <lineage>
        <taxon>Bacteria</taxon>
        <taxon>Bacillati</taxon>
        <taxon>Actinomycetota</taxon>
        <taxon>Actinomycetes</taxon>
        <taxon>Mycobacteriales</taxon>
        <taxon>Nocardiaceae</taxon>
        <taxon>Nocardia</taxon>
    </lineage>
</organism>
<evidence type="ECO:0000313" key="2">
    <source>
        <dbReference type="EMBL" id="CRY74789.1"/>
    </source>
</evidence>
<gene>
    <name evidence="2" type="ORF">ERS450000_00950</name>
</gene>
<dbReference type="AlphaFoldDB" id="A0A0H5NHS7"/>
<dbReference type="EMBL" id="LN868938">
    <property type="protein sequence ID" value="CRY74789.1"/>
    <property type="molecule type" value="Genomic_DNA"/>
</dbReference>
<protein>
    <recommendedName>
        <fullName evidence="1">DUF4132 domain-containing protein</fullName>
    </recommendedName>
</protein>
<evidence type="ECO:0000259" key="1">
    <source>
        <dbReference type="Pfam" id="PF13569"/>
    </source>
</evidence>
<reference evidence="3" key="1">
    <citation type="submission" date="2015-03" db="EMBL/GenBank/DDBJ databases">
        <authorList>
            <consortium name="Pathogen Informatics"/>
        </authorList>
    </citation>
    <scope>NUCLEOTIDE SEQUENCE [LARGE SCALE GENOMIC DNA]</scope>
    <source>
        <strain evidence="3">NCTC11134</strain>
    </source>
</reference>
<dbReference type="KEGG" id="nfr:ERS450000_00950"/>
<accession>A0A0H5NHS7</accession>
<proteinExistence type="predicted"/>
<dbReference type="Pfam" id="PF13569">
    <property type="entry name" value="DUF4132"/>
    <property type="match status" value="1"/>
</dbReference>
<dbReference type="Proteomes" id="UP000057820">
    <property type="component" value="Chromosome 1"/>
</dbReference>
<dbReference type="RefSeq" id="WP_060590748.1">
    <property type="nucleotide sequence ID" value="NZ_CP031418.1"/>
</dbReference>
<name>A0A0H5NHS7_NOCFR</name>
<evidence type="ECO:0000313" key="3">
    <source>
        <dbReference type="Proteomes" id="UP000057820"/>
    </source>
</evidence>